<dbReference type="InterPro" id="IPR000787">
    <property type="entry name" value="Peptidase_M29"/>
</dbReference>
<dbReference type="InterPro" id="IPR035097">
    <property type="entry name" value="M29_N-terminal"/>
</dbReference>
<dbReference type="InterPro" id="IPR052170">
    <property type="entry name" value="M29_Exopeptidase"/>
</dbReference>
<evidence type="ECO:0000256" key="8">
    <source>
        <dbReference type="ARBA" id="ARBA00022801"/>
    </source>
</evidence>
<dbReference type="Proteomes" id="UP001256827">
    <property type="component" value="Chromosome"/>
</dbReference>
<keyword evidence="6" id="KW-0645">Protease</keyword>
<dbReference type="GO" id="GO:0004177">
    <property type="term" value="F:aminopeptidase activity"/>
    <property type="evidence" value="ECO:0007669"/>
    <property type="project" value="UniProtKB-KW"/>
</dbReference>
<evidence type="ECO:0000256" key="7">
    <source>
        <dbReference type="ARBA" id="ARBA00022723"/>
    </source>
</evidence>
<evidence type="ECO:0000256" key="5">
    <source>
        <dbReference type="ARBA" id="ARBA00022438"/>
    </source>
</evidence>
<evidence type="ECO:0000256" key="9">
    <source>
        <dbReference type="ARBA" id="ARBA00023049"/>
    </source>
</evidence>
<protein>
    <submittedName>
        <fullName evidence="10">Aminopeptidase</fullName>
    </submittedName>
</protein>
<comment type="cofactor">
    <cofactor evidence="2">
        <name>Mg(2+)</name>
        <dbReference type="ChEBI" id="CHEBI:18420"/>
    </cofactor>
</comment>
<evidence type="ECO:0000313" key="10">
    <source>
        <dbReference type="EMBL" id="WNC13655.1"/>
    </source>
</evidence>
<keyword evidence="7" id="KW-0479">Metal-binding</keyword>
<dbReference type="RefSeq" id="WP_310765203.1">
    <property type="nucleotide sequence ID" value="NZ_CP134050.1"/>
</dbReference>
<gene>
    <name evidence="10" type="ORF">RGB73_23660</name>
</gene>
<dbReference type="PANTHER" id="PTHR34448:SF1">
    <property type="entry name" value="BLL6088 PROTEIN"/>
    <property type="match status" value="1"/>
</dbReference>
<keyword evidence="11" id="KW-1185">Reference proteome</keyword>
<dbReference type="SUPFAM" id="SSF144052">
    <property type="entry name" value="Thermophilic metalloprotease-like"/>
    <property type="match status" value="1"/>
</dbReference>
<name>A0ABY9T0M2_BREBE</name>
<comment type="cofactor">
    <cofactor evidence="1">
        <name>Co(2+)</name>
        <dbReference type="ChEBI" id="CHEBI:48828"/>
    </cofactor>
</comment>
<evidence type="ECO:0000256" key="6">
    <source>
        <dbReference type="ARBA" id="ARBA00022670"/>
    </source>
</evidence>
<evidence type="ECO:0000256" key="4">
    <source>
        <dbReference type="ARBA" id="ARBA00008236"/>
    </source>
</evidence>
<organism evidence="10 11">
    <name type="scientific">Brevibacillus brevis</name>
    <name type="common">Bacillus brevis</name>
    <dbReference type="NCBI Taxonomy" id="1393"/>
    <lineage>
        <taxon>Bacteria</taxon>
        <taxon>Bacillati</taxon>
        <taxon>Bacillota</taxon>
        <taxon>Bacilli</taxon>
        <taxon>Bacillales</taxon>
        <taxon>Paenibacillaceae</taxon>
        <taxon>Brevibacillus</taxon>
    </lineage>
</organism>
<keyword evidence="8" id="KW-0378">Hydrolase</keyword>
<accession>A0ABY9T0M2</accession>
<reference evidence="10 11" key="1">
    <citation type="submission" date="2023-09" db="EMBL/GenBank/DDBJ databases">
        <title>Complete Genome and Methylome dissection of Bacillus brevis NEB573 original source of BbsI restriction endonuclease.</title>
        <authorList>
            <person name="Fomenkov A."/>
            <person name="Roberts R.D."/>
        </authorList>
    </citation>
    <scope>NUCLEOTIDE SEQUENCE [LARGE SCALE GENOMIC DNA]</scope>
    <source>
        <strain evidence="10 11">NEB573</strain>
    </source>
</reference>
<evidence type="ECO:0000256" key="2">
    <source>
        <dbReference type="ARBA" id="ARBA00001946"/>
    </source>
</evidence>
<comment type="cofactor">
    <cofactor evidence="3">
        <name>Zn(2+)</name>
        <dbReference type="ChEBI" id="CHEBI:29105"/>
    </cofactor>
</comment>
<dbReference type="PANTHER" id="PTHR34448">
    <property type="entry name" value="AMINOPEPTIDASE"/>
    <property type="match status" value="1"/>
</dbReference>
<keyword evidence="5 10" id="KW-0031">Aminopeptidase</keyword>
<dbReference type="Gene3D" id="3.40.1830.10">
    <property type="entry name" value="Thermophilic metalloprotease (M29)"/>
    <property type="match status" value="1"/>
</dbReference>
<comment type="similarity">
    <text evidence="4">Belongs to the peptidase M29 family.</text>
</comment>
<keyword evidence="9" id="KW-0482">Metalloprotease</keyword>
<evidence type="ECO:0000256" key="1">
    <source>
        <dbReference type="ARBA" id="ARBA00001941"/>
    </source>
</evidence>
<sequence length="371" mass="42073">MRDERIAKIANQLLDYSLNVQPGEHIMIMVHDEGEPLAVELVKQLYRKGAYPQVRFVKPKVQREWLKGLSTEQLDQLVSWEESMWMGIHGYIGIHGETNASELSDVPEEKSRLYGEAFQSIFHHVDNHIKGIRINYPTAALAQKANMSTEAFEDFYFDVCSFDYRKLEKACRPLHALMEQTERVRIVGPGTDLTFSIKGIGTKIAAGKRNMPDGEVYTAPMRDSIQGTISYNTPSPYKGTLFENVRLVFRDGKIVEATANHPEKLRQILDSDEGARYTGEFAIGVHPHILHPMGDILFDEKIAGSFHLTPGRAYEETDNGNRSTIHWDLVSIQRPEYGGGEIWFDDRLIRKDGLFVHEALMGLNPGQLGKE</sequence>
<dbReference type="EMBL" id="CP134050">
    <property type="protein sequence ID" value="WNC13655.1"/>
    <property type="molecule type" value="Genomic_DNA"/>
</dbReference>
<dbReference type="Pfam" id="PF02073">
    <property type="entry name" value="Peptidase_M29"/>
    <property type="match status" value="1"/>
</dbReference>
<evidence type="ECO:0000256" key="3">
    <source>
        <dbReference type="ARBA" id="ARBA00001947"/>
    </source>
</evidence>
<proteinExistence type="inferred from homology"/>
<evidence type="ECO:0000313" key="11">
    <source>
        <dbReference type="Proteomes" id="UP001256827"/>
    </source>
</evidence>